<evidence type="ECO:0000313" key="1">
    <source>
        <dbReference type="EMBL" id="RGQ43719.1"/>
    </source>
</evidence>
<dbReference type="InterPro" id="IPR043129">
    <property type="entry name" value="ATPase_NBD"/>
</dbReference>
<gene>
    <name evidence="1" type="ORF">DWY99_02735</name>
</gene>
<evidence type="ECO:0000313" key="2">
    <source>
        <dbReference type="Proteomes" id="UP000284751"/>
    </source>
</evidence>
<dbReference type="SUPFAM" id="SSF53067">
    <property type="entry name" value="Actin-like ATPase domain"/>
    <property type="match status" value="1"/>
</dbReference>
<dbReference type="Gene3D" id="3.30.420.40">
    <property type="match status" value="1"/>
</dbReference>
<accession>A0A412B0B1</accession>
<protein>
    <submittedName>
        <fullName evidence="1">Uncharacterized protein</fullName>
    </submittedName>
</protein>
<dbReference type="Proteomes" id="UP000284751">
    <property type="component" value="Unassembled WGS sequence"/>
</dbReference>
<comment type="caution">
    <text evidence="1">The sequence shown here is derived from an EMBL/GenBank/DDBJ whole genome shotgun (WGS) entry which is preliminary data.</text>
</comment>
<proteinExistence type="predicted"/>
<dbReference type="EMBL" id="QRTC01000005">
    <property type="protein sequence ID" value="RGQ43719.1"/>
    <property type="molecule type" value="Genomic_DNA"/>
</dbReference>
<organism evidence="1 2">
    <name type="scientific">[Clostridium] leptum</name>
    <dbReference type="NCBI Taxonomy" id="1535"/>
    <lineage>
        <taxon>Bacteria</taxon>
        <taxon>Bacillati</taxon>
        <taxon>Bacillota</taxon>
        <taxon>Clostridia</taxon>
        <taxon>Eubacteriales</taxon>
        <taxon>Oscillospiraceae</taxon>
        <taxon>Oscillospiraceae incertae sedis</taxon>
    </lineage>
</organism>
<sequence length="116" mass="13082">MAYISGGGICLKWFLDAILRGEKGCQELDVLAEEVLRGSAGLIFTTHFSGLVCPNDGAIKSNWLWLAMRHDYRYLYRAIVEGLAYEYKMYLDIIQESVLLEGRLACSVGRRRSQSA</sequence>
<name>A0A412B0B1_9FIRM</name>
<reference evidence="1 2" key="1">
    <citation type="submission" date="2018-08" db="EMBL/GenBank/DDBJ databases">
        <title>A genome reference for cultivated species of the human gut microbiota.</title>
        <authorList>
            <person name="Zou Y."/>
            <person name="Xue W."/>
            <person name="Luo G."/>
        </authorList>
    </citation>
    <scope>NUCLEOTIDE SEQUENCE [LARGE SCALE GENOMIC DNA]</scope>
    <source>
        <strain evidence="1 2">AF28-26</strain>
    </source>
</reference>
<dbReference type="AlphaFoldDB" id="A0A412B0B1"/>